<reference evidence="1 2" key="1">
    <citation type="journal article" date="2022" name="Allergy">
        <title>Genome assembly and annotation of Periplaneta americana reveal a comprehensive cockroach allergen profile.</title>
        <authorList>
            <person name="Wang L."/>
            <person name="Xiong Q."/>
            <person name="Saelim N."/>
            <person name="Wang L."/>
            <person name="Nong W."/>
            <person name="Wan A.T."/>
            <person name="Shi M."/>
            <person name="Liu X."/>
            <person name="Cao Q."/>
            <person name="Hui J.H.L."/>
            <person name="Sookrung N."/>
            <person name="Leung T.F."/>
            <person name="Tungtrongchitr A."/>
            <person name="Tsui S.K.W."/>
        </authorList>
    </citation>
    <scope>NUCLEOTIDE SEQUENCE [LARGE SCALE GENOMIC DNA]</scope>
    <source>
        <strain evidence="1">PWHHKU_190912</strain>
    </source>
</reference>
<accession>A0ABQ8RWQ2</accession>
<sequence length="289" mass="33760">MVWDGCLLRGYLSRYNLTDRLDTATCTYTLLSTDVHMRTDHVRYTLRFLHSFSVVSCSQPSNSALNGILFPHNASSSVPIIQCQRDDSRIMIDECESLWECATLTPVYSKNNVTTGHIIVGFWFRHPERFRSTNRVRSVFSGEYIFVYCDITHVFRHFILRVFTSYGIMRRDRDFVVVMAHAAGCSRYLVSEKRIPRENPAYSRRYAYHSLNTTVLRHGQLPIPGSQHDLIYVEYSLQYLKWIFKIISYRDMNNIDESQLTADALEMLWYSYPVNKRTNGEKGHGLSYL</sequence>
<proteinExistence type="predicted"/>
<protein>
    <submittedName>
        <fullName evidence="1">Uncharacterized protein</fullName>
    </submittedName>
</protein>
<gene>
    <name evidence="1" type="ORF">ANN_26935</name>
</gene>
<dbReference type="Proteomes" id="UP001148838">
    <property type="component" value="Unassembled WGS sequence"/>
</dbReference>
<name>A0ABQ8RWQ2_PERAM</name>
<keyword evidence="2" id="KW-1185">Reference proteome</keyword>
<comment type="caution">
    <text evidence="1">The sequence shown here is derived from an EMBL/GenBank/DDBJ whole genome shotgun (WGS) entry which is preliminary data.</text>
</comment>
<evidence type="ECO:0000313" key="2">
    <source>
        <dbReference type="Proteomes" id="UP001148838"/>
    </source>
</evidence>
<organism evidence="1 2">
    <name type="scientific">Periplaneta americana</name>
    <name type="common">American cockroach</name>
    <name type="synonym">Blatta americana</name>
    <dbReference type="NCBI Taxonomy" id="6978"/>
    <lineage>
        <taxon>Eukaryota</taxon>
        <taxon>Metazoa</taxon>
        <taxon>Ecdysozoa</taxon>
        <taxon>Arthropoda</taxon>
        <taxon>Hexapoda</taxon>
        <taxon>Insecta</taxon>
        <taxon>Pterygota</taxon>
        <taxon>Neoptera</taxon>
        <taxon>Polyneoptera</taxon>
        <taxon>Dictyoptera</taxon>
        <taxon>Blattodea</taxon>
        <taxon>Blattoidea</taxon>
        <taxon>Blattidae</taxon>
        <taxon>Blattinae</taxon>
        <taxon>Periplaneta</taxon>
    </lineage>
</organism>
<dbReference type="EMBL" id="JAJSOF020000040">
    <property type="protein sequence ID" value="KAJ4426126.1"/>
    <property type="molecule type" value="Genomic_DNA"/>
</dbReference>
<evidence type="ECO:0000313" key="1">
    <source>
        <dbReference type="EMBL" id="KAJ4426126.1"/>
    </source>
</evidence>